<evidence type="ECO:0000313" key="2">
    <source>
        <dbReference type="Proteomes" id="UP000297299"/>
    </source>
</evidence>
<gene>
    <name evidence="1" type="ORF">BOTCAL_0169g00090</name>
</gene>
<proteinExistence type="predicted"/>
<name>A0A4Y8D186_9HELO</name>
<accession>A0A4Y8D186</accession>
<keyword evidence="2" id="KW-1185">Reference proteome</keyword>
<dbReference type="EMBL" id="PHWZ01000169">
    <property type="protein sequence ID" value="TEY61405.1"/>
    <property type="molecule type" value="Genomic_DNA"/>
</dbReference>
<dbReference type="Proteomes" id="UP000297299">
    <property type="component" value="Unassembled WGS sequence"/>
</dbReference>
<dbReference type="AlphaFoldDB" id="A0A4Y8D186"/>
<dbReference type="OrthoDB" id="3487438at2759"/>
<protein>
    <submittedName>
        <fullName evidence="1">Uncharacterized protein</fullName>
    </submittedName>
</protein>
<evidence type="ECO:0000313" key="1">
    <source>
        <dbReference type="EMBL" id="TEY61405.1"/>
    </source>
</evidence>
<reference evidence="1 2" key="1">
    <citation type="submission" date="2017-11" db="EMBL/GenBank/DDBJ databases">
        <title>Comparative genomics of Botrytis spp.</title>
        <authorList>
            <person name="Valero-Jimenez C.A."/>
            <person name="Tapia P."/>
            <person name="Veloso J."/>
            <person name="Silva-Moreno E."/>
            <person name="Staats M."/>
            <person name="Valdes J.H."/>
            <person name="Van Kan J.A.L."/>
        </authorList>
    </citation>
    <scope>NUCLEOTIDE SEQUENCE [LARGE SCALE GENOMIC DNA]</scope>
    <source>
        <strain evidence="1 2">MUCL2830</strain>
    </source>
</reference>
<sequence length="266" mass="30706">MPYFPLDVSELPLKILELSPHVVDAKKYMESRPDVYLARKPMAPLDGVVISFMAKRPTRRNPDNGEISWKMTIMQQKMSESLHTIENKYEGLSIKTSKIHYITDGHILRFEHHDVDASEIWATPNSPTTKATSKATLENLSQPDKIILFFAIVVMEFECEDLLNPGVAPVDETPEFCFVFDGKWTKPDDLIICPRLHSRGFYPPVVYYHSVYRKSIDITKKSLEICDVRMLPLWRRCICQAPATRIAIDLMESENVKMKMKHFCKV</sequence>
<comment type="caution">
    <text evidence="1">The sequence shown here is derived from an EMBL/GenBank/DDBJ whole genome shotgun (WGS) entry which is preliminary data.</text>
</comment>
<organism evidence="1 2">
    <name type="scientific">Botryotinia calthae</name>
    <dbReference type="NCBI Taxonomy" id="38488"/>
    <lineage>
        <taxon>Eukaryota</taxon>
        <taxon>Fungi</taxon>
        <taxon>Dikarya</taxon>
        <taxon>Ascomycota</taxon>
        <taxon>Pezizomycotina</taxon>
        <taxon>Leotiomycetes</taxon>
        <taxon>Helotiales</taxon>
        <taxon>Sclerotiniaceae</taxon>
        <taxon>Botryotinia</taxon>
    </lineage>
</organism>